<dbReference type="SMART" id="SM00346">
    <property type="entry name" value="HTH_ICLR"/>
    <property type="match status" value="1"/>
</dbReference>
<sequence>MRAGEWNDPRNASAAQDSAAPSVIARSSALLGAFGPGDHTLGVSELARRTGLAKSTVHRLARELTAHGLLERDGGGLRLGLRLFELGQLVRRRQSLREAAWPFMTDLCTATGATAQLAVLDGTEVVYLEILVGSDAPDLPSRVGGRLPAHATAVGKAILAFSPAVAVDEVLRGGLVRLSSRTIVTPGRLRRELATIREAGMAYDREESGLGIVCAAVPVIGPEGTAVAALSVSGWSGRLRLPRIAAAVHTAGLALSRSHAAGPG</sequence>
<evidence type="ECO:0000256" key="3">
    <source>
        <dbReference type="ARBA" id="ARBA00023163"/>
    </source>
</evidence>
<reference evidence="7" key="1">
    <citation type="journal article" date="2019" name="Int. J. Syst. Evol. Microbiol.">
        <title>The Global Catalogue of Microorganisms (GCM) 10K type strain sequencing project: providing services to taxonomists for standard genome sequencing and annotation.</title>
        <authorList>
            <consortium name="The Broad Institute Genomics Platform"/>
            <consortium name="The Broad Institute Genome Sequencing Center for Infectious Disease"/>
            <person name="Wu L."/>
            <person name="Ma J."/>
        </authorList>
    </citation>
    <scope>NUCLEOTIDE SEQUENCE [LARGE SCALE GENOMIC DNA]</scope>
    <source>
        <strain evidence="7">JCM 17137</strain>
    </source>
</reference>
<protein>
    <submittedName>
        <fullName evidence="6">IclR family transcriptional regulator</fullName>
    </submittedName>
</protein>
<dbReference type="PROSITE" id="PS51078">
    <property type="entry name" value="ICLR_ED"/>
    <property type="match status" value="1"/>
</dbReference>
<organism evidence="6 7">
    <name type="scientific">Salinactinospora qingdaonensis</name>
    <dbReference type="NCBI Taxonomy" id="702744"/>
    <lineage>
        <taxon>Bacteria</taxon>
        <taxon>Bacillati</taxon>
        <taxon>Actinomycetota</taxon>
        <taxon>Actinomycetes</taxon>
        <taxon>Streptosporangiales</taxon>
        <taxon>Nocardiopsidaceae</taxon>
        <taxon>Salinactinospora</taxon>
    </lineage>
</organism>
<proteinExistence type="predicted"/>
<dbReference type="Pfam" id="PF01614">
    <property type="entry name" value="IclR_C"/>
    <property type="match status" value="1"/>
</dbReference>
<gene>
    <name evidence="6" type="ORF">GCM10022402_16360</name>
</gene>
<feature type="domain" description="IclR-ED" evidence="5">
    <location>
        <begin position="82"/>
        <end position="264"/>
    </location>
</feature>
<dbReference type="PROSITE" id="PS51077">
    <property type="entry name" value="HTH_ICLR"/>
    <property type="match status" value="1"/>
</dbReference>
<dbReference type="SUPFAM" id="SSF46785">
    <property type="entry name" value="Winged helix' DNA-binding domain"/>
    <property type="match status" value="1"/>
</dbReference>
<evidence type="ECO:0000256" key="2">
    <source>
        <dbReference type="ARBA" id="ARBA00023125"/>
    </source>
</evidence>
<comment type="caution">
    <text evidence="6">The sequence shown here is derived from an EMBL/GenBank/DDBJ whole genome shotgun (WGS) entry which is preliminary data.</text>
</comment>
<dbReference type="InterPro" id="IPR036388">
    <property type="entry name" value="WH-like_DNA-bd_sf"/>
</dbReference>
<dbReference type="EMBL" id="BAABDD010000006">
    <property type="protein sequence ID" value="GAA3737064.1"/>
    <property type="molecule type" value="Genomic_DNA"/>
</dbReference>
<dbReference type="Pfam" id="PF09339">
    <property type="entry name" value="HTH_IclR"/>
    <property type="match status" value="1"/>
</dbReference>
<dbReference type="RefSeq" id="WP_344969137.1">
    <property type="nucleotide sequence ID" value="NZ_BAABDD010000006.1"/>
</dbReference>
<keyword evidence="1" id="KW-0805">Transcription regulation</keyword>
<evidence type="ECO:0000313" key="7">
    <source>
        <dbReference type="Proteomes" id="UP001500908"/>
    </source>
</evidence>
<evidence type="ECO:0000259" key="4">
    <source>
        <dbReference type="PROSITE" id="PS51077"/>
    </source>
</evidence>
<evidence type="ECO:0000259" key="5">
    <source>
        <dbReference type="PROSITE" id="PS51078"/>
    </source>
</evidence>
<evidence type="ECO:0000256" key="1">
    <source>
        <dbReference type="ARBA" id="ARBA00023015"/>
    </source>
</evidence>
<dbReference type="InterPro" id="IPR050707">
    <property type="entry name" value="HTH_MetabolicPath_Reg"/>
</dbReference>
<dbReference type="InterPro" id="IPR005471">
    <property type="entry name" value="Tscrpt_reg_IclR_N"/>
</dbReference>
<accession>A0ABP7FF91</accession>
<dbReference type="InterPro" id="IPR014757">
    <property type="entry name" value="Tscrpt_reg_IclR_C"/>
</dbReference>
<dbReference type="InterPro" id="IPR029016">
    <property type="entry name" value="GAF-like_dom_sf"/>
</dbReference>
<keyword evidence="3" id="KW-0804">Transcription</keyword>
<dbReference type="InterPro" id="IPR036390">
    <property type="entry name" value="WH_DNA-bd_sf"/>
</dbReference>
<keyword evidence="7" id="KW-1185">Reference proteome</keyword>
<keyword evidence="2" id="KW-0238">DNA-binding</keyword>
<evidence type="ECO:0000313" key="6">
    <source>
        <dbReference type="EMBL" id="GAA3737064.1"/>
    </source>
</evidence>
<dbReference type="PANTHER" id="PTHR30136:SF24">
    <property type="entry name" value="HTH-TYPE TRANSCRIPTIONAL REPRESSOR ALLR"/>
    <property type="match status" value="1"/>
</dbReference>
<dbReference type="Gene3D" id="3.30.450.40">
    <property type="match status" value="1"/>
</dbReference>
<dbReference type="Gene3D" id="1.10.10.10">
    <property type="entry name" value="Winged helix-like DNA-binding domain superfamily/Winged helix DNA-binding domain"/>
    <property type="match status" value="1"/>
</dbReference>
<dbReference type="SUPFAM" id="SSF55781">
    <property type="entry name" value="GAF domain-like"/>
    <property type="match status" value="1"/>
</dbReference>
<dbReference type="PANTHER" id="PTHR30136">
    <property type="entry name" value="HELIX-TURN-HELIX TRANSCRIPTIONAL REGULATOR, ICLR FAMILY"/>
    <property type="match status" value="1"/>
</dbReference>
<dbReference type="Proteomes" id="UP001500908">
    <property type="component" value="Unassembled WGS sequence"/>
</dbReference>
<name>A0ABP7FF91_9ACTN</name>
<feature type="domain" description="HTH iclR-type" evidence="4">
    <location>
        <begin position="21"/>
        <end position="81"/>
    </location>
</feature>